<feature type="transmembrane region" description="Helical" evidence="2">
    <location>
        <begin position="95"/>
        <end position="117"/>
    </location>
</feature>
<evidence type="ECO:0000313" key="4">
    <source>
        <dbReference type="Proteomes" id="UP000322245"/>
    </source>
</evidence>
<evidence type="ECO:0000256" key="2">
    <source>
        <dbReference type="SAM" id="Phobius"/>
    </source>
</evidence>
<accession>A0A5D3B1K6</accession>
<feature type="transmembrane region" description="Helical" evidence="2">
    <location>
        <begin position="62"/>
        <end position="83"/>
    </location>
</feature>
<evidence type="ECO:0000256" key="1">
    <source>
        <dbReference type="SAM" id="MobiDB-lite"/>
    </source>
</evidence>
<proteinExistence type="predicted"/>
<sequence>MSAFAMGKGLIDPRYCCCAVPLVNTGIYTVLGEHAVIGAAIGIIVLATPDIVGASFPSFGGVIFAIICFVIAGLQPIGFIGVVREKSSTFKVYTLLNGLAVVAGFVCSAALIIASALKHDTAVTACEKKFFSDTTNTSSSANSTLSSEGQTLCSAFAWADIGMMGGLWVIMLIVQLYFLYLTRVYSTSQVDDHKLYHSVYNENPEAFTMSVLRSSRYNPGSTYNMPGPHADAWDTRASMDSVQDQGNQRAYHDAGYQEDYQHGRYEDAYGEPQGYPPTYSDGHGQQYPFSTPGGGYVDHPAEARMRDEEITPVANQYHEGQGVGYSGNAGVGAGAGGISRPEEAQYHPAEGMFGRKTPRNAY</sequence>
<comment type="caution">
    <text evidence="3">The sequence shown here is derived from an EMBL/GenBank/DDBJ whole genome shotgun (WGS) entry which is preliminary data.</text>
</comment>
<feature type="transmembrane region" description="Helical" evidence="2">
    <location>
        <begin position="155"/>
        <end position="180"/>
    </location>
</feature>
<keyword evidence="2" id="KW-0812">Transmembrane</keyword>
<keyword evidence="2" id="KW-1133">Transmembrane helix</keyword>
<keyword evidence="2" id="KW-0472">Membrane</keyword>
<feature type="transmembrane region" description="Helical" evidence="2">
    <location>
        <begin position="35"/>
        <end position="56"/>
    </location>
</feature>
<keyword evidence="4" id="KW-1185">Reference proteome</keyword>
<dbReference type="Proteomes" id="UP000322245">
    <property type="component" value="Unassembled WGS sequence"/>
</dbReference>
<dbReference type="AlphaFoldDB" id="A0A5D3B1K6"/>
<feature type="region of interest" description="Disordered" evidence="1">
    <location>
        <begin position="266"/>
        <end position="299"/>
    </location>
</feature>
<gene>
    <name evidence="3" type="ORF">B9479_003279</name>
</gene>
<protein>
    <submittedName>
        <fullName evidence="3">Uncharacterized protein</fullName>
    </submittedName>
</protein>
<evidence type="ECO:0000313" key="3">
    <source>
        <dbReference type="EMBL" id="TYJ56036.1"/>
    </source>
</evidence>
<name>A0A5D3B1K6_9TREE</name>
<organism evidence="3 4">
    <name type="scientific">Cryptococcus floricola</name>
    <dbReference type="NCBI Taxonomy" id="2591691"/>
    <lineage>
        <taxon>Eukaryota</taxon>
        <taxon>Fungi</taxon>
        <taxon>Dikarya</taxon>
        <taxon>Basidiomycota</taxon>
        <taxon>Agaricomycotina</taxon>
        <taxon>Tremellomycetes</taxon>
        <taxon>Tremellales</taxon>
        <taxon>Cryptococcaceae</taxon>
        <taxon>Cryptococcus</taxon>
    </lineage>
</organism>
<dbReference type="EMBL" id="NIDF01000030">
    <property type="protein sequence ID" value="TYJ56036.1"/>
    <property type="molecule type" value="Genomic_DNA"/>
</dbReference>
<feature type="region of interest" description="Disordered" evidence="1">
    <location>
        <begin position="334"/>
        <end position="362"/>
    </location>
</feature>
<reference evidence="3 4" key="1">
    <citation type="submission" date="2017-05" db="EMBL/GenBank/DDBJ databases">
        <title>The Genome Sequence of Tsuchiyaea wingfieldii DSM 27421.</title>
        <authorList>
            <person name="Cuomo C."/>
            <person name="Passer A."/>
            <person name="Billmyre B."/>
            <person name="Heitman J."/>
        </authorList>
    </citation>
    <scope>NUCLEOTIDE SEQUENCE [LARGE SCALE GENOMIC DNA]</scope>
    <source>
        <strain evidence="3 4">DSM 27421</strain>
    </source>
</reference>